<evidence type="ECO:0000256" key="1">
    <source>
        <dbReference type="SAM" id="Coils"/>
    </source>
</evidence>
<organism evidence="3 4">
    <name type="scientific">Trifolium medium</name>
    <dbReference type="NCBI Taxonomy" id="97028"/>
    <lineage>
        <taxon>Eukaryota</taxon>
        <taxon>Viridiplantae</taxon>
        <taxon>Streptophyta</taxon>
        <taxon>Embryophyta</taxon>
        <taxon>Tracheophyta</taxon>
        <taxon>Spermatophyta</taxon>
        <taxon>Magnoliopsida</taxon>
        <taxon>eudicotyledons</taxon>
        <taxon>Gunneridae</taxon>
        <taxon>Pentapetalae</taxon>
        <taxon>rosids</taxon>
        <taxon>fabids</taxon>
        <taxon>Fabales</taxon>
        <taxon>Fabaceae</taxon>
        <taxon>Papilionoideae</taxon>
        <taxon>50 kb inversion clade</taxon>
        <taxon>NPAAA clade</taxon>
        <taxon>Hologalegina</taxon>
        <taxon>IRL clade</taxon>
        <taxon>Trifolieae</taxon>
        <taxon>Trifolium</taxon>
    </lineage>
</organism>
<accession>A0A392PES1</accession>
<feature type="non-terminal residue" evidence="3">
    <location>
        <position position="1"/>
    </location>
</feature>
<proteinExistence type="predicted"/>
<comment type="caution">
    <text evidence="3">The sequence shown here is derived from an EMBL/GenBank/DDBJ whole genome shotgun (WGS) entry which is preliminary data.</text>
</comment>
<evidence type="ECO:0000313" key="4">
    <source>
        <dbReference type="Proteomes" id="UP000265520"/>
    </source>
</evidence>
<dbReference type="Proteomes" id="UP000265520">
    <property type="component" value="Unassembled WGS sequence"/>
</dbReference>
<keyword evidence="4" id="KW-1185">Reference proteome</keyword>
<feature type="coiled-coil region" evidence="1">
    <location>
        <begin position="101"/>
        <end position="165"/>
    </location>
</feature>
<dbReference type="AlphaFoldDB" id="A0A392PES1"/>
<sequence>LYQSYERFKLLKRRCPNHRICGAELMYIFINGMKQKQRMFLDASAGGTVQNKTPTEVEELIQNMCQNQYNKIEDDEEILVEQLEGKARKEQLEQINKLHKEEDLRKVKQSEEQKIRAARLEIMMIQLTKVIGEHMQSTKAEIQHLAKEVSNINEEQSKAIELRNRKVDIVEKPRKDRAGTHPTKETHDIENVVEEELDEMIEHTTEKEPTVHDSPRSASIPPPAYTTEKSPAIVAPYPVKYGKKEIIKEQNRKFEGYLTQMEINV</sequence>
<name>A0A392PES1_9FABA</name>
<evidence type="ECO:0000313" key="3">
    <source>
        <dbReference type="EMBL" id="MCI10137.1"/>
    </source>
</evidence>
<feature type="non-terminal residue" evidence="3">
    <location>
        <position position="265"/>
    </location>
</feature>
<protein>
    <submittedName>
        <fullName evidence="3">Uncharacterized protein</fullName>
    </submittedName>
</protein>
<feature type="region of interest" description="Disordered" evidence="2">
    <location>
        <begin position="205"/>
        <end position="228"/>
    </location>
</feature>
<dbReference type="EMBL" id="LXQA010075138">
    <property type="protein sequence ID" value="MCI10137.1"/>
    <property type="molecule type" value="Genomic_DNA"/>
</dbReference>
<evidence type="ECO:0000256" key="2">
    <source>
        <dbReference type="SAM" id="MobiDB-lite"/>
    </source>
</evidence>
<reference evidence="3 4" key="1">
    <citation type="journal article" date="2018" name="Front. Plant Sci.">
        <title>Red Clover (Trifolium pratense) and Zigzag Clover (T. medium) - A Picture of Genomic Similarities and Differences.</title>
        <authorList>
            <person name="Dluhosova J."/>
            <person name="Istvanek J."/>
            <person name="Nedelnik J."/>
            <person name="Repkova J."/>
        </authorList>
    </citation>
    <scope>NUCLEOTIDE SEQUENCE [LARGE SCALE GENOMIC DNA]</scope>
    <source>
        <strain evidence="4">cv. 10/8</strain>
        <tissue evidence="3">Leaf</tissue>
    </source>
</reference>
<keyword evidence="1" id="KW-0175">Coiled coil</keyword>
<feature type="compositionally biased region" description="Basic and acidic residues" evidence="2">
    <location>
        <begin position="205"/>
        <end position="215"/>
    </location>
</feature>